<dbReference type="OMA" id="RYWETLI"/>
<organism evidence="1 2">
    <name type="scientific">Nelumbo nucifera</name>
    <name type="common">Sacred lotus</name>
    <dbReference type="NCBI Taxonomy" id="4432"/>
    <lineage>
        <taxon>Eukaryota</taxon>
        <taxon>Viridiplantae</taxon>
        <taxon>Streptophyta</taxon>
        <taxon>Embryophyta</taxon>
        <taxon>Tracheophyta</taxon>
        <taxon>Spermatophyta</taxon>
        <taxon>Magnoliopsida</taxon>
        <taxon>Proteales</taxon>
        <taxon>Nelumbonaceae</taxon>
        <taxon>Nelumbo</taxon>
    </lineage>
</organism>
<evidence type="ECO:0000313" key="2">
    <source>
        <dbReference type="RefSeq" id="XP_010245416.1"/>
    </source>
</evidence>
<gene>
    <name evidence="2" type="primary">LOC104588968</name>
</gene>
<reference evidence="2" key="1">
    <citation type="submission" date="2025-08" db="UniProtKB">
        <authorList>
            <consortium name="RefSeq"/>
        </authorList>
    </citation>
    <scope>IDENTIFICATION</scope>
</reference>
<dbReference type="eggNOG" id="ENOG502QQBQ">
    <property type="taxonomic scope" value="Eukaryota"/>
</dbReference>
<evidence type="ECO:0000313" key="1">
    <source>
        <dbReference type="Proteomes" id="UP000189703"/>
    </source>
</evidence>
<proteinExistence type="predicted"/>
<dbReference type="Proteomes" id="UP000189703">
    <property type="component" value="Unplaced"/>
</dbReference>
<name>A0A1U7YXV6_NELNU</name>
<dbReference type="FunCoup" id="A0A1U7YXV6">
    <property type="interactions" value="2241"/>
</dbReference>
<dbReference type="OrthoDB" id="1933275at2759"/>
<dbReference type="GeneID" id="104588968"/>
<accession>A0A1U7YXV6</accession>
<dbReference type="KEGG" id="nnu:104588968"/>
<dbReference type="PANTHER" id="PTHR35480">
    <property type="entry name" value="MATERNAL EFFECT EMBRYO ARREST 22"/>
    <property type="match status" value="1"/>
</dbReference>
<dbReference type="STRING" id="4432.A0A1U7YXV6"/>
<sequence>MAADVVIERELAKSCCAVLKERFLKSEEKRNALRQAVKLLEHQIDKLQSENLNLKKSYEEERARAELEREAKVKESTIRVGLENEVSNLKSEIALLQSKGGSRDEDLDREVIQLRTCVSDDEVKINQIKALLEKEKKKADAEKKKADAEKKKAAEAWKMVKAEKIKAEEQKRLADVERSRAEDYIRRLEASKQELNEAKGKLNSEISKTEDANRRLEAEKQKVNKEKKRAESEVAKTEEMRKCAEAQRKKAAEEKNRAEDFSQKLEEERRRNEALQKEILETKSHMKMEKMPPVPFDLEVHTTNGNIKVLEKQLKLKKMQVKHAKRQAKLEKVQKNLLQQEVHRLRQEFSQFNHRLNILDGCCSHSREGLDGSAKANDNLNLQLLNLKNKLSGTEPWNLYQQSKIELGRPHYTINDDFENLGSTPECTGPFFPISGESFTEPVSVSGISSDLQSLIGGSVRNKSQSSCMYSTTASFSDRELVGSHGRGSFSVKTSEKLVEENSKQGSAIPGFAGKVTKLKSDKKLAVVNEDDITPVHRKPKNLCSKSNDHENSKASGRKKKRMQDAVECIEYLYSEDKRLHLQIEKKLSSLHDMLNHKNNLPPAIFSRSDAKPAILQDGKCLVSKSFDDLHAKNYGSRKRRKVSEKKNFHPCTDNAKSKQMNMVEIEDFEDAAVYNLAVSPVNCLRETHHPCREETIDAVVSSKEKEICFENVSTGDYMKLLELDNTVDEERYRMAIENPLSPDLPEIKIPSIETFERDFSICLSEEGIHRKCANDNFIMSCSFDVIDVEIDSNLHKVKNSVTFFEHLENNENVSHNAIDAGKSSVPQVGGLDMGMEMAKQILISGTEETQILFASNSGFKNVRNSKYCVVFSSSKKESNISRILCATESCLSRSSMASQTDWAVQKILLALMIEQNLLPEEKVCVFFSSLLHNFAVVTSVKFRNFLTSDAYLCSDSFAAHIKAVMDDMETRCMFFELCQLEILLSLVENFLIDGQVMVYSDAQFEPLVPPSSTNNIFSDDITMFLSSKRATHEQFIAGSIILASICAAVDYTSFICEASYNILRMCKSDYALMLKVLHVFAYLCREKYFTLSNFRLVMATIKSLVLVLEGGNSSFGIISTSSPTTCDNWTGFHKCGRCPFSESAFSVDEITLFLLEKLQSCAIPGIKNQHEMEHPDSLNYTVLPQMDEVADEISQYKEGLCILDLDFDISCSSYDCESCNSVQSRSVIDRTLSYLSDILSLVELIACSMNWNWTCRRIIPHLLKILESCTSEKFAAAILVLLGQLGRLGIVVNGYEQMEVEELRCTLSGFLDQDTSTKWGFPTQFATVNALTSLLALDFRELVECDNEHAVTTSRSVHANILRKWFSRLSKEHKRMLLGLF</sequence>
<dbReference type="PANTHER" id="PTHR35480:SF1">
    <property type="entry name" value="MATERNAL EFFECT EMBRYO ARREST 22"/>
    <property type="match status" value="1"/>
</dbReference>
<keyword evidence="1" id="KW-1185">Reference proteome</keyword>
<protein>
    <submittedName>
        <fullName evidence="2">Uncharacterized protein LOC104588968 isoform X1</fullName>
    </submittedName>
</protein>
<dbReference type="RefSeq" id="XP_010245416.1">
    <property type="nucleotide sequence ID" value="XM_010247114.2"/>
</dbReference>